<comment type="catalytic activity">
    <reaction evidence="12 13">
        <text>NAD(+) + NADPH + H(+)(in) = NADH + NADP(+) + H(+)(out)</text>
        <dbReference type="Rhea" id="RHEA:47992"/>
        <dbReference type="ChEBI" id="CHEBI:15378"/>
        <dbReference type="ChEBI" id="CHEBI:57540"/>
        <dbReference type="ChEBI" id="CHEBI:57783"/>
        <dbReference type="ChEBI" id="CHEBI:57945"/>
        <dbReference type="ChEBI" id="CHEBI:58349"/>
        <dbReference type="EC" id="7.1.1.1"/>
    </reaction>
</comment>
<dbReference type="EC" id="7.1.1.1" evidence="13"/>
<evidence type="ECO:0000313" key="17">
    <source>
        <dbReference type="EMBL" id="CAL1329501.1"/>
    </source>
</evidence>
<organism evidence="17 18">
    <name type="scientific">Candidatus Providencia siddallii</name>
    <dbReference type="NCBI Taxonomy" id="1715285"/>
    <lineage>
        <taxon>Bacteria</taxon>
        <taxon>Pseudomonadati</taxon>
        <taxon>Pseudomonadota</taxon>
        <taxon>Gammaproteobacteria</taxon>
        <taxon>Enterobacterales</taxon>
        <taxon>Morganellaceae</taxon>
        <taxon>Providencia</taxon>
    </lineage>
</organism>
<evidence type="ECO:0000256" key="5">
    <source>
        <dbReference type="ARBA" id="ARBA00022692"/>
    </source>
</evidence>
<keyword evidence="3" id="KW-1003">Cell membrane</keyword>
<evidence type="ECO:0000256" key="2">
    <source>
        <dbReference type="ARBA" id="ARBA00004429"/>
    </source>
</evidence>
<proteinExistence type="inferred from homology"/>
<comment type="subcellular location">
    <subcellularLocation>
        <location evidence="2">Cell inner membrane</location>
        <topology evidence="2">Multi-pass membrane protein</topology>
    </subcellularLocation>
</comment>
<feature type="transmembrane region" description="Helical" evidence="14">
    <location>
        <begin position="425"/>
        <end position="445"/>
    </location>
</feature>
<evidence type="ECO:0000256" key="10">
    <source>
        <dbReference type="ARBA" id="ARBA00023027"/>
    </source>
</evidence>
<dbReference type="InterPro" id="IPR026255">
    <property type="entry name" value="NADP_transhyd_a"/>
</dbReference>
<evidence type="ECO:0000256" key="12">
    <source>
        <dbReference type="ARBA" id="ARBA00048202"/>
    </source>
</evidence>
<dbReference type="SMART" id="SM01002">
    <property type="entry name" value="AlaDh_PNT_C"/>
    <property type="match status" value="1"/>
</dbReference>
<dbReference type="Gene3D" id="3.40.50.720">
    <property type="entry name" value="NAD(P)-binding Rossmann-like Domain"/>
    <property type="match status" value="2"/>
</dbReference>
<dbReference type="InterPro" id="IPR024605">
    <property type="entry name" value="NADP_transhyd_a_C"/>
</dbReference>
<accession>A0ABP1CEA9</accession>
<gene>
    <name evidence="17" type="primary">pntA</name>
    <name evidence="17" type="ORF">PRHACTZTBTEA_595</name>
</gene>
<comment type="similarity">
    <text evidence="13">Belongs to the AlaDH/PNT family.</text>
</comment>
<comment type="function">
    <text evidence="1 13">The transhydrogenation between NADH and NADP is coupled to respiration and ATP hydrolysis and functions as a proton pump across the membrane.</text>
</comment>
<dbReference type="InterPro" id="IPR036291">
    <property type="entry name" value="NAD(P)-bd_dom_sf"/>
</dbReference>
<keyword evidence="9 14" id="KW-1133">Transmembrane helix</keyword>
<evidence type="ECO:0000256" key="1">
    <source>
        <dbReference type="ARBA" id="ARBA00003943"/>
    </source>
</evidence>
<name>A0ABP1CEA9_9GAMM</name>
<keyword evidence="5 14" id="KW-0812">Transmembrane</keyword>
<dbReference type="Pfam" id="PF05222">
    <property type="entry name" value="AlaDh_PNT_N"/>
    <property type="match status" value="1"/>
</dbReference>
<evidence type="ECO:0000256" key="8">
    <source>
        <dbReference type="ARBA" id="ARBA00022967"/>
    </source>
</evidence>
<evidence type="ECO:0000256" key="6">
    <source>
        <dbReference type="ARBA" id="ARBA00022741"/>
    </source>
</evidence>
<feature type="domain" description="Alanine dehydrogenase/pyridine nucleotide transhydrogenase N-terminal" evidence="16">
    <location>
        <begin position="4"/>
        <end position="137"/>
    </location>
</feature>
<feature type="transmembrane region" description="Helical" evidence="14">
    <location>
        <begin position="452"/>
        <end position="469"/>
    </location>
</feature>
<evidence type="ECO:0000256" key="7">
    <source>
        <dbReference type="ARBA" id="ARBA00022857"/>
    </source>
</evidence>
<evidence type="ECO:0000256" key="4">
    <source>
        <dbReference type="ARBA" id="ARBA00022519"/>
    </source>
</evidence>
<dbReference type="EMBL" id="OZ034688">
    <property type="protein sequence ID" value="CAL1329501.1"/>
    <property type="molecule type" value="Genomic_DNA"/>
</dbReference>
<dbReference type="PANTHER" id="PTHR10160:SF19">
    <property type="entry name" value="PROTON-TRANSLOCATING NAD(P)(+) TRANSHYDROGENASE"/>
    <property type="match status" value="1"/>
</dbReference>
<dbReference type="SMART" id="SM01003">
    <property type="entry name" value="AlaDh_PNT_N"/>
    <property type="match status" value="1"/>
</dbReference>
<keyword evidence="10 13" id="KW-0520">NAD</keyword>
<dbReference type="InterPro" id="IPR007698">
    <property type="entry name" value="AlaDH/PNT_NAD(H)-bd"/>
</dbReference>
<keyword evidence="7 13" id="KW-0521">NADP</keyword>
<evidence type="ECO:0000313" key="18">
    <source>
        <dbReference type="Proteomes" id="UP001497533"/>
    </source>
</evidence>
<evidence type="ECO:0000256" key="3">
    <source>
        <dbReference type="ARBA" id="ARBA00022475"/>
    </source>
</evidence>
<keyword evidence="11 14" id="KW-0472">Membrane</keyword>
<feature type="domain" description="Alanine dehydrogenase/pyridine nucleotide transhydrogenase NAD(H)-binding" evidence="15">
    <location>
        <begin position="149"/>
        <end position="311"/>
    </location>
</feature>
<evidence type="ECO:0000259" key="15">
    <source>
        <dbReference type="SMART" id="SM01002"/>
    </source>
</evidence>
<dbReference type="PIRSF" id="PIRSF000203">
    <property type="entry name" value="NADP_transhydrogenase_alpha"/>
    <property type="match status" value="1"/>
</dbReference>
<feature type="transmembrane region" description="Helical" evidence="14">
    <location>
        <begin position="475"/>
        <end position="499"/>
    </location>
</feature>
<protein>
    <recommendedName>
        <fullName evidence="13">NAD(P) transhydrogenase subunit alpha</fullName>
        <ecNumber evidence="13">7.1.1.1</ecNumber>
    </recommendedName>
</protein>
<dbReference type="InterPro" id="IPR007886">
    <property type="entry name" value="AlaDH/PNT_N"/>
</dbReference>
<dbReference type="PANTHER" id="PTHR10160">
    <property type="entry name" value="NAD(P) TRANSHYDROGENASE"/>
    <property type="match status" value="1"/>
</dbReference>
<evidence type="ECO:0000256" key="9">
    <source>
        <dbReference type="ARBA" id="ARBA00022989"/>
    </source>
</evidence>
<reference evidence="17" key="1">
    <citation type="submission" date="2024-04" db="EMBL/GenBank/DDBJ databases">
        <authorList>
            <person name="Manzano-Marin A."/>
            <person name="Manzano-Marin A."/>
            <person name="Alejandro Manzano Marin A."/>
        </authorList>
    </citation>
    <scope>NUCLEOTIDE SEQUENCE [LARGE SCALE GENOMIC DNA]</scope>
    <source>
        <strain evidence="17">TABTEA</strain>
    </source>
</reference>
<dbReference type="NCBIfam" id="NF006942">
    <property type="entry name" value="PRK09424.1"/>
    <property type="match status" value="1"/>
</dbReference>
<keyword evidence="18" id="KW-1185">Reference proteome</keyword>
<dbReference type="SUPFAM" id="SSF51735">
    <property type="entry name" value="NAD(P)-binding Rossmann-fold domains"/>
    <property type="match status" value="1"/>
</dbReference>
<feature type="transmembrane region" description="Helical" evidence="14">
    <location>
        <begin position="400"/>
        <end position="419"/>
    </location>
</feature>
<evidence type="ECO:0000256" key="11">
    <source>
        <dbReference type="ARBA" id="ARBA00023136"/>
    </source>
</evidence>
<dbReference type="SUPFAM" id="SSF52283">
    <property type="entry name" value="Formate/glycerate dehydrogenase catalytic domain-like"/>
    <property type="match status" value="1"/>
</dbReference>
<keyword evidence="8 13" id="KW-1278">Translocase</keyword>
<dbReference type="Pfam" id="PF12769">
    <property type="entry name" value="PNTB_4TM"/>
    <property type="match status" value="1"/>
</dbReference>
<dbReference type="NCBIfam" id="TIGR00561">
    <property type="entry name" value="pntA"/>
    <property type="match status" value="1"/>
</dbReference>
<evidence type="ECO:0000259" key="16">
    <source>
        <dbReference type="SMART" id="SM01003"/>
    </source>
</evidence>
<keyword evidence="6 13" id="KW-0547">Nucleotide-binding</keyword>
<keyword evidence="4" id="KW-0997">Cell inner membrane</keyword>
<evidence type="ECO:0000256" key="13">
    <source>
        <dbReference type="PIRNR" id="PIRNR000203"/>
    </source>
</evidence>
<evidence type="ECO:0000256" key="14">
    <source>
        <dbReference type="SAM" id="Phobius"/>
    </source>
</evidence>
<dbReference type="Proteomes" id="UP001497533">
    <property type="component" value="Chromosome"/>
</dbReference>
<dbReference type="RefSeq" id="WP_341764956.1">
    <property type="nucleotide sequence ID" value="NZ_OZ034688.1"/>
</dbReference>
<sequence>MIIGIPKEQIANETRVAVVPYTVKQLLKLGFSVYVEHNAGYLAGFGDLEYEKVKANIVSRDVVFSSDIILKINIPQEDEILLFKKNAVLISLIYPDKNFEIINILKKCNINVIAIDIIPHTAQTQLYDVLSSMSTVAGYRAVIEAAYEFKCFFSGQNISINKVFPVKVMVIGVGVVGFSAIRTAISLGGSVRAFDIKNEVKEDVKNIGAEFLSLDFYKKSDYVYNNKEDVLKKILTLETKLIENQIKNIDVVITSAINKEKQAPQLITKKNIALMKPGSVIVDLVAEFGGNCELTQSDKLIITDNNIKIIGYTDFPKRFSTQSSKLYSNNMINLIKILCKKKSNEIIFDFDNTIIKDITLIKDGEFVLPCKNIKTQNFIQLNSKENNIKKNKKNKNIFKIKYALIVFITVLFVLLAEYISNEFVSNLTILILSCIISYYIVLNVMSTLYTQLILLTNMISGIVIIGAITQFGRGIFINILSFIAILFSSINIFYSFSLIQRILKMFLKNKG</sequence>
<dbReference type="Pfam" id="PF01262">
    <property type="entry name" value="AlaDh_PNT_C"/>
    <property type="match status" value="1"/>
</dbReference>